<dbReference type="Proteomes" id="UP000789396">
    <property type="component" value="Unassembled WGS sequence"/>
</dbReference>
<organism evidence="2 3">
    <name type="scientific">Racocetra fulgida</name>
    <dbReference type="NCBI Taxonomy" id="60492"/>
    <lineage>
        <taxon>Eukaryota</taxon>
        <taxon>Fungi</taxon>
        <taxon>Fungi incertae sedis</taxon>
        <taxon>Mucoromycota</taxon>
        <taxon>Glomeromycotina</taxon>
        <taxon>Glomeromycetes</taxon>
        <taxon>Diversisporales</taxon>
        <taxon>Gigasporaceae</taxon>
        <taxon>Racocetra</taxon>
    </lineage>
</organism>
<dbReference type="OrthoDB" id="2438546at2759"/>
<evidence type="ECO:0000313" key="3">
    <source>
        <dbReference type="Proteomes" id="UP000789396"/>
    </source>
</evidence>
<dbReference type="EMBL" id="CAJVPZ010063771">
    <property type="protein sequence ID" value="CAG8793624.1"/>
    <property type="molecule type" value="Genomic_DNA"/>
</dbReference>
<comment type="caution">
    <text evidence="2">The sequence shown here is derived from an EMBL/GenBank/DDBJ whole genome shotgun (WGS) entry which is preliminary data.</text>
</comment>
<reference evidence="2" key="1">
    <citation type="submission" date="2021-06" db="EMBL/GenBank/DDBJ databases">
        <authorList>
            <person name="Kallberg Y."/>
            <person name="Tangrot J."/>
            <person name="Rosling A."/>
        </authorList>
    </citation>
    <scope>NUCLEOTIDE SEQUENCE</scope>
    <source>
        <strain evidence="2">IN212</strain>
    </source>
</reference>
<evidence type="ECO:0000256" key="1">
    <source>
        <dbReference type="SAM" id="MobiDB-lite"/>
    </source>
</evidence>
<feature type="non-terminal residue" evidence="2">
    <location>
        <position position="47"/>
    </location>
</feature>
<feature type="region of interest" description="Disordered" evidence="1">
    <location>
        <begin position="1"/>
        <end position="20"/>
    </location>
</feature>
<sequence>SKNFGQKSSDHTSSEQHKDAIRLDAAETIVNNELEQITEQNKSHIIE</sequence>
<evidence type="ECO:0000313" key="2">
    <source>
        <dbReference type="EMBL" id="CAG8793624.1"/>
    </source>
</evidence>
<accession>A0A9N9JSB4</accession>
<dbReference type="AlphaFoldDB" id="A0A9N9JSB4"/>
<proteinExistence type="predicted"/>
<protein>
    <submittedName>
        <fullName evidence="2">15776_t:CDS:1</fullName>
    </submittedName>
</protein>
<feature type="compositionally biased region" description="Basic and acidic residues" evidence="1">
    <location>
        <begin position="8"/>
        <end position="20"/>
    </location>
</feature>
<name>A0A9N9JSB4_9GLOM</name>
<gene>
    <name evidence="2" type="ORF">RFULGI_LOCUS16993</name>
</gene>
<feature type="non-terminal residue" evidence="2">
    <location>
        <position position="1"/>
    </location>
</feature>
<keyword evidence="3" id="KW-1185">Reference proteome</keyword>